<name>A0A344LFE2_9PSEU</name>
<protein>
    <submittedName>
        <fullName evidence="1">Uncharacterized protein</fullName>
    </submittedName>
</protein>
<reference evidence="1 2" key="1">
    <citation type="submission" date="2016-04" db="EMBL/GenBank/DDBJ databases">
        <title>Complete genome sequence and analysis of deep-sea sediment isolate, Amycolatopsis sp. WP1.</title>
        <authorList>
            <person name="Wang H."/>
            <person name="Chen S."/>
            <person name="Wu Q."/>
        </authorList>
    </citation>
    <scope>NUCLEOTIDE SEQUENCE [LARGE SCALE GENOMIC DNA]</scope>
    <source>
        <strain evidence="1 2">WP1</strain>
    </source>
</reference>
<dbReference type="AlphaFoldDB" id="A0A344LFE2"/>
<dbReference type="EMBL" id="CP015163">
    <property type="protein sequence ID" value="AXB46766.1"/>
    <property type="molecule type" value="Genomic_DNA"/>
</dbReference>
<organism evidence="1 2">
    <name type="scientific">Amycolatopsis albispora</name>
    <dbReference type="NCBI Taxonomy" id="1804986"/>
    <lineage>
        <taxon>Bacteria</taxon>
        <taxon>Bacillati</taxon>
        <taxon>Actinomycetota</taxon>
        <taxon>Actinomycetes</taxon>
        <taxon>Pseudonocardiales</taxon>
        <taxon>Pseudonocardiaceae</taxon>
        <taxon>Amycolatopsis</taxon>
    </lineage>
</organism>
<evidence type="ECO:0000313" key="2">
    <source>
        <dbReference type="Proteomes" id="UP000250434"/>
    </source>
</evidence>
<evidence type="ECO:0000313" key="1">
    <source>
        <dbReference type="EMBL" id="AXB46766.1"/>
    </source>
</evidence>
<dbReference type="Proteomes" id="UP000250434">
    <property type="component" value="Chromosome"/>
</dbReference>
<gene>
    <name evidence="1" type="ORF">A4R43_33580</name>
</gene>
<sequence length="131" mass="14399">MLGGEPLLLARLRQGRLVARLGQGWLLGGLRKWRLLGQLGALLRQLGALLRLLGFLRFGELEELLELLELLELAQLLRVGRRLGGRFRPAGRFDLGPGVLFSTLVRHVTHDAGPPPPRLPATLLLRAKAGP</sequence>
<accession>A0A344LFE2</accession>
<proteinExistence type="predicted"/>
<dbReference type="KEGG" id="aab:A4R43_33580"/>
<keyword evidence="2" id="KW-1185">Reference proteome</keyword>